<reference evidence="2 3" key="1">
    <citation type="submission" date="2021-08" db="EMBL/GenBank/DDBJ databases">
        <authorList>
            <person name="Peeters C."/>
        </authorList>
    </citation>
    <scope>NUCLEOTIDE SEQUENCE [LARGE SCALE GENOMIC DNA]</scope>
    <source>
        <strain evidence="2 3">LMG 32289</strain>
    </source>
</reference>
<feature type="transmembrane region" description="Helical" evidence="1">
    <location>
        <begin position="30"/>
        <end position="52"/>
    </location>
</feature>
<feature type="transmembrane region" description="Helical" evidence="1">
    <location>
        <begin position="64"/>
        <end position="80"/>
    </location>
</feature>
<dbReference type="Proteomes" id="UP000706525">
    <property type="component" value="Unassembled WGS sequence"/>
</dbReference>
<keyword evidence="3" id="KW-1185">Reference proteome</keyword>
<keyword evidence="1" id="KW-0472">Membrane</keyword>
<dbReference type="InterPro" id="IPR022604">
    <property type="entry name" value="DUF2955"/>
</dbReference>
<evidence type="ECO:0000313" key="2">
    <source>
        <dbReference type="EMBL" id="CAG9180181.1"/>
    </source>
</evidence>
<feature type="transmembrane region" description="Helical" evidence="1">
    <location>
        <begin position="135"/>
        <end position="161"/>
    </location>
</feature>
<protein>
    <recommendedName>
        <fullName evidence="4">DUF2955 domain-containing protein</fullName>
    </recommendedName>
</protein>
<sequence>MPTEQRALAASDPRPQRALRMGAGTALSVAVSYGMALPIPMMAPVLAAFLLVMRNRPLSFKEGLGLTMVVAVTTGIGLLLGPVLHYFALSGVAIVGLCLFLAFRRAMLGGNNLVATFLAAGLTMISAASTVDFSLGALVISALVQGLLVAMPVLAVCHWLFPDPMTAPAPPPPPVLRKTDAARLALRATLVVMPAFLLTLTDPMGYLPVMMKAVSIGRQSCTTTARSAARELIGSTLLGGVMAMLFWCALGAFVNLWMYCLWMLLFGLWTGRKLYGLHVGRQSPAFWLNTMVTLIILLGQSVEDSVLGKDVWTAFAVRMALFVAVALYAYAMVVIFDRSAT</sequence>
<accession>A0ABM8XJ15</accession>
<feature type="transmembrane region" description="Helical" evidence="1">
    <location>
        <begin position="86"/>
        <end position="103"/>
    </location>
</feature>
<dbReference type="Pfam" id="PF11168">
    <property type="entry name" value="DUF2955"/>
    <property type="match status" value="1"/>
</dbReference>
<proteinExistence type="predicted"/>
<keyword evidence="1" id="KW-1133">Transmembrane helix</keyword>
<feature type="transmembrane region" description="Helical" evidence="1">
    <location>
        <begin position="285"/>
        <end position="302"/>
    </location>
</feature>
<feature type="transmembrane region" description="Helical" evidence="1">
    <location>
        <begin position="314"/>
        <end position="336"/>
    </location>
</feature>
<feature type="transmembrane region" description="Helical" evidence="1">
    <location>
        <begin position="181"/>
        <end position="201"/>
    </location>
</feature>
<dbReference type="RefSeq" id="WP_223992326.1">
    <property type="nucleotide sequence ID" value="NZ_CAJZAG010000009.1"/>
</dbReference>
<feature type="transmembrane region" description="Helical" evidence="1">
    <location>
        <begin position="244"/>
        <end position="265"/>
    </location>
</feature>
<name>A0ABM8XJ15_9BURK</name>
<organism evidence="2 3">
    <name type="scientific">Cupriavidus pampae</name>
    <dbReference type="NCBI Taxonomy" id="659251"/>
    <lineage>
        <taxon>Bacteria</taxon>
        <taxon>Pseudomonadati</taxon>
        <taxon>Pseudomonadota</taxon>
        <taxon>Betaproteobacteria</taxon>
        <taxon>Burkholderiales</taxon>
        <taxon>Burkholderiaceae</taxon>
        <taxon>Cupriavidus</taxon>
    </lineage>
</organism>
<gene>
    <name evidence="2" type="ORF">LMG32289_04540</name>
</gene>
<keyword evidence="1" id="KW-0812">Transmembrane</keyword>
<evidence type="ECO:0008006" key="4">
    <source>
        <dbReference type="Google" id="ProtNLM"/>
    </source>
</evidence>
<evidence type="ECO:0000256" key="1">
    <source>
        <dbReference type="SAM" id="Phobius"/>
    </source>
</evidence>
<evidence type="ECO:0000313" key="3">
    <source>
        <dbReference type="Proteomes" id="UP000706525"/>
    </source>
</evidence>
<comment type="caution">
    <text evidence="2">The sequence shown here is derived from an EMBL/GenBank/DDBJ whole genome shotgun (WGS) entry which is preliminary data.</text>
</comment>
<dbReference type="EMBL" id="CAJZAG010000009">
    <property type="protein sequence ID" value="CAG9180181.1"/>
    <property type="molecule type" value="Genomic_DNA"/>
</dbReference>
<feature type="transmembrane region" description="Helical" evidence="1">
    <location>
        <begin position="110"/>
        <end position="129"/>
    </location>
</feature>